<proteinExistence type="predicted"/>
<dbReference type="OrthoDB" id="21706at10239"/>
<dbReference type="Proteomes" id="UP000030206">
    <property type="component" value="Segment"/>
</dbReference>
<dbReference type="EMBL" id="KM236245">
    <property type="protein sequence ID" value="AIW03384.1"/>
    <property type="molecule type" value="Genomic_DNA"/>
</dbReference>
<dbReference type="GeneID" id="24607132"/>
<sequence length="123" mass="14284">MLGYKNRIVEQGKSKVYFNLHKLVFSVQQKGLVVLHTEAVKLTDVKFQVRESGRQKVLQEKKKNVHAFVNGTFQGTDTGKDLTGYREATYNPYKFSSFVDKETQQPLQKANEVILINKKIWYK</sequence>
<evidence type="ECO:0000313" key="3">
    <source>
        <dbReference type="Proteomes" id="UP000030206"/>
    </source>
</evidence>
<dbReference type="Pfam" id="PF25735">
    <property type="entry name" value="Phage_L5_gp82"/>
    <property type="match status" value="1"/>
</dbReference>
<name>A0A0A0RMH6_9CAUD</name>
<organism evidence="1 3">
    <name type="scientific">Bacillus phage Mater</name>
    <dbReference type="NCBI Taxonomy" id="1540090"/>
    <lineage>
        <taxon>Viruses</taxon>
        <taxon>Duplodnaviria</taxon>
        <taxon>Heunggongvirae</taxon>
        <taxon>Uroviricota</taxon>
        <taxon>Caudoviricetes</taxon>
        <taxon>Herelleviridae</taxon>
        <taxon>Bastillevirinae</taxon>
        <taxon>Matervirus</taxon>
        <taxon>Matervirus mater</taxon>
    </lineage>
</organism>
<dbReference type="RefSeq" id="YP_009151186.1">
    <property type="nucleotide sequence ID" value="NC_027366.1"/>
</dbReference>
<accession>A0A0A0RMH6</accession>
<keyword evidence="3" id="KW-1185">Reference proteome</keyword>
<reference evidence="1 3" key="1">
    <citation type="submission" date="2014-07" db="EMBL/GenBank/DDBJ databases">
        <title>Complete Genome of Bacillus megaterium Myophage Mater.</title>
        <authorList>
            <person name="Lancaster J.C."/>
            <person name="Hodde M.K."/>
            <person name="Hernandez A.C."/>
            <person name="Everett G.F.K."/>
        </authorList>
    </citation>
    <scope>NUCLEOTIDE SEQUENCE [LARGE SCALE GENOMIC DNA]</scope>
</reference>
<evidence type="ECO:0000313" key="2">
    <source>
        <dbReference type="EMBL" id="AIW03384.1"/>
    </source>
</evidence>
<dbReference type="KEGG" id="vg:24607132"/>
<dbReference type="GeneID" id="24606904"/>
<evidence type="ECO:0000313" key="1">
    <source>
        <dbReference type="EMBL" id="AIW03162.1"/>
    </source>
</evidence>
<dbReference type="KEGG" id="vg:24606904"/>
<protein>
    <submittedName>
        <fullName evidence="1">Uncharacterized protein</fullName>
    </submittedName>
</protein>
<dbReference type="InterPro" id="IPR058002">
    <property type="entry name" value="Gp82"/>
</dbReference>
<dbReference type="EMBL" id="KM236245">
    <property type="protein sequence ID" value="AIW03162.1"/>
    <property type="molecule type" value="Genomic_DNA"/>
</dbReference>
<gene>
    <name evidence="2" type="ORF">CPT_Mater227</name>
    <name evidence="1" type="ORF">CPT_Mater5</name>
</gene>
<dbReference type="RefSeq" id="YP_009150964.1">
    <property type="nucleotide sequence ID" value="NC_027366.1"/>
</dbReference>